<feature type="region of interest" description="Disordered" evidence="1">
    <location>
        <begin position="1"/>
        <end position="25"/>
    </location>
</feature>
<name>A0AA38RW90_9PEZI</name>
<dbReference type="AlphaFoldDB" id="A0AA38RW90"/>
<comment type="caution">
    <text evidence="2">The sequence shown here is derived from an EMBL/GenBank/DDBJ whole genome shotgun (WGS) entry which is preliminary data.</text>
</comment>
<sequence length="77" mass="8191">MASEDDIKNAFQGGDNDDDDGLSLSEASTALEKLSGKTIDESTIESACSSCGVDTSREMTLDEFKEVVRHLESSGTL</sequence>
<evidence type="ECO:0000256" key="1">
    <source>
        <dbReference type="SAM" id="MobiDB-lite"/>
    </source>
</evidence>
<dbReference type="Proteomes" id="UP001174694">
    <property type="component" value="Unassembled WGS sequence"/>
</dbReference>
<dbReference type="InterPro" id="IPR011992">
    <property type="entry name" value="EF-hand-dom_pair"/>
</dbReference>
<accession>A0AA38RW90</accession>
<dbReference type="Gene3D" id="1.10.238.10">
    <property type="entry name" value="EF-hand"/>
    <property type="match status" value="1"/>
</dbReference>
<keyword evidence="3" id="KW-1185">Reference proteome</keyword>
<dbReference type="EMBL" id="JANBVO010000001">
    <property type="protein sequence ID" value="KAJ9157907.1"/>
    <property type="molecule type" value="Genomic_DNA"/>
</dbReference>
<protein>
    <submittedName>
        <fullName evidence="2">Uncharacterized protein</fullName>
    </submittedName>
</protein>
<evidence type="ECO:0000313" key="3">
    <source>
        <dbReference type="Proteomes" id="UP001174694"/>
    </source>
</evidence>
<organism evidence="2 3">
    <name type="scientific">Pleurostoma richardsiae</name>
    <dbReference type="NCBI Taxonomy" id="41990"/>
    <lineage>
        <taxon>Eukaryota</taxon>
        <taxon>Fungi</taxon>
        <taxon>Dikarya</taxon>
        <taxon>Ascomycota</taxon>
        <taxon>Pezizomycotina</taxon>
        <taxon>Sordariomycetes</taxon>
        <taxon>Sordariomycetidae</taxon>
        <taxon>Calosphaeriales</taxon>
        <taxon>Pleurostomataceae</taxon>
        <taxon>Pleurostoma</taxon>
    </lineage>
</organism>
<gene>
    <name evidence="2" type="ORF">NKR23_g10</name>
</gene>
<proteinExistence type="predicted"/>
<reference evidence="2" key="1">
    <citation type="submission" date="2022-07" db="EMBL/GenBank/DDBJ databases">
        <title>Fungi with potential for degradation of polypropylene.</title>
        <authorList>
            <person name="Gostincar C."/>
        </authorList>
    </citation>
    <scope>NUCLEOTIDE SEQUENCE</scope>
    <source>
        <strain evidence="2">EXF-13308</strain>
    </source>
</reference>
<dbReference type="SUPFAM" id="SSF47473">
    <property type="entry name" value="EF-hand"/>
    <property type="match status" value="1"/>
</dbReference>
<evidence type="ECO:0000313" key="2">
    <source>
        <dbReference type="EMBL" id="KAJ9157907.1"/>
    </source>
</evidence>